<dbReference type="Proteomes" id="UP000593802">
    <property type="component" value="Chromosome"/>
</dbReference>
<proteinExistence type="predicted"/>
<organism evidence="2 3">
    <name type="scientific">Effusibacillus dendaii</name>
    <dbReference type="NCBI Taxonomy" id="2743772"/>
    <lineage>
        <taxon>Bacteria</taxon>
        <taxon>Bacillati</taxon>
        <taxon>Bacillota</taxon>
        <taxon>Bacilli</taxon>
        <taxon>Bacillales</taxon>
        <taxon>Alicyclobacillaceae</taxon>
        <taxon>Effusibacillus</taxon>
    </lineage>
</organism>
<gene>
    <name evidence="2" type="ORF">skT53_28130</name>
</gene>
<evidence type="ECO:0000313" key="2">
    <source>
        <dbReference type="EMBL" id="BCJ87828.1"/>
    </source>
</evidence>
<dbReference type="SUPFAM" id="SSF53335">
    <property type="entry name" value="S-adenosyl-L-methionine-dependent methyltransferases"/>
    <property type="match status" value="1"/>
</dbReference>
<dbReference type="RefSeq" id="WP_200758241.1">
    <property type="nucleotide sequence ID" value="NZ_AP023366.1"/>
</dbReference>
<keyword evidence="3" id="KW-1185">Reference proteome</keyword>
<feature type="domain" description="Methyltransferase type 11" evidence="1">
    <location>
        <begin position="50"/>
        <end position="141"/>
    </location>
</feature>
<dbReference type="AlphaFoldDB" id="A0A7I8DCE9"/>
<protein>
    <recommendedName>
        <fullName evidence="1">Methyltransferase type 11 domain-containing protein</fullName>
    </recommendedName>
</protein>
<dbReference type="PANTHER" id="PTHR43591:SF110">
    <property type="entry name" value="RHODANESE DOMAIN-CONTAINING PROTEIN"/>
    <property type="match status" value="1"/>
</dbReference>
<accession>A0A7I8DCE9</accession>
<dbReference type="Pfam" id="PF08241">
    <property type="entry name" value="Methyltransf_11"/>
    <property type="match status" value="1"/>
</dbReference>
<dbReference type="GO" id="GO:0008757">
    <property type="term" value="F:S-adenosylmethionine-dependent methyltransferase activity"/>
    <property type="evidence" value="ECO:0007669"/>
    <property type="project" value="InterPro"/>
</dbReference>
<name>A0A7I8DCE9_9BACL</name>
<sequence length="275" mass="31545">MRSEIIKANIEVHTIMASSYNNEPHFRPENKSKVRDMLLKIRERGGSKLLDIGCGTGFIIDLAKDLFTEIHGVDVTQAMLDQVDISNGYITLHNTPAEKLPFDDNFFDVVTAYSFIHHVEDYRVILKEAFRVLKPGGVFYIDLEPNKMFWQAISELEANIQIKEENLSDIVKREISSVLHTDSVVEQEFGIDKDTFNKAEYIKSILGGIDPYEFENECFKTGYRECEVSFQWFLGQGAVMHGQSFEAAQSIAEYLNKISPLANHLFKYLRFILVK</sequence>
<dbReference type="Gene3D" id="3.40.50.150">
    <property type="entry name" value="Vaccinia Virus protein VP39"/>
    <property type="match status" value="1"/>
</dbReference>
<evidence type="ECO:0000313" key="3">
    <source>
        <dbReference type="Proteomes" id="UP000593802"/>
    </source>
</evidence>
<evidence type="ECO:0000259" key="1">
    <source>
        <dbReference type="Pfam" id="PF08241"/>
    </source>
</evidence>
<dbReference type="CDD" id="cd02440">
    <property type="entry name" value="AdoMet_MTases"/>
    <property type="match status" value="1"/>
</dbReference>
<dbReference type="EMBL" id="AP023366">
    <property type="protein sequence ID" value="BCJ87828.1"/>
    <property type="molecule type" value="Genomic_DNA"/>
</dbReference>
<dbReference type="InterPro" id="IPR029063">
    <property type="entry name" value="SAM-dependent_MTases_sf"/>
</dbReference>
<reference evidence="2 3" key="1">
    <citation type="submission" date="2020-08" db="EMBL/GenBank/DDBJ databases">
        <title>Complete Genome Sequence of Effusibacillus dendaii Strain skT53, Isolated from Farmland soil.</title>
        <authorList>
            <person name="Konishi T."/>
            <person name="Kawasaki H."/>
        </authorList>
    </citation>
    <scope>NUCLEOTIDE SEQUENCE [LARGE SCALE GENOMIC DNA]</scope>
    <source>
        <strain evidence="3">skT53</strain>
    </source>
</reference>
<dbReference type="PANTHER" id="PTHR43591">
    <property type="entry name" value="METHYLTRANSFERASE"/>
    <property type="match status" value="1"/>
</dbReference>
<dbReference type="KEGG" id="eff:skT53_28130"/>
<dbReference type="InterPro" id="IPR013216">
    <property type="entry name" value="Methyltransf_11"/>
</dbReference>